<gene>
    <name evidence="1" type="ORF">QJS35_14360</name>
</gene>
<dbReference type="RefSeq" id="WP_232185700.1">
    <property type="nucleotide sequence ID" value="NZ_JAIOAP010000006.1"/>
</dbReference>
<accession>A0ABV1KTZ8</accession>
<reference evidence="1 2" key="1">
    <citation type="journal article" date="2023" name="Genome Announc.">
        <title>Pan-Genome Analyses of the Genus Cohnella and Proposal of the Novel Species Cohnella silvisoli sp. nov., Isolated from Forest Soil.</title>
        <authorList>
            <person name="Wang C."/>
            <person name="Mao L."/>
            <person name="Bao G."/>
            <person name="Zhu H."/>
        </authorList>
    </citation>
    <scope>NUCLEOTIDE SEQUENCE [LARGE SCALE GENOMIC DNA]</scope>
    <source>
        <strain evidence="1 2">NL03-T5-1</strain>
    </source>
</reference>
<name>A0ABV1KTZ8_9BACL</name>
<evidence type="ECO:0008006" key="3">
    <source>
        <dbReference type="Google" id="ProtNLM"/>
    </source>
</evidence>
<proteinExistence type="predicted"/>
<dbReference type="EMBL" id="JASKHM010000007">
    <property type="protein sequence ID" value="MEQ4483574.1"/>
    <property type="molecule type" value="Genomic_DNA"/>
</dbReference>
<organism evidence="1 2">
    <name type="scientific">Cohnella silvisoli</name>
    <dbReference type="NCBI Taxonomy" id="2873699"/>
    <lineage>
        <taxon>Bacteria</taxon>
        <taxon>Bacillati</taxon>
        <taxon>Bacillota</taxon>
        <taxon>Bacilli</taxon>
        <taxon>Bacillales</taxon>
        <taxon>Paenibacillaceae</taxon>
        <taxon>Cohnella</taxon>
    </lineage>
</organism>
<sequence length="122" mass="13716">MSGKPIYIDKTFSPDLQSGIRMFELAEKHGTQLFSSSALRFSKELADYPDSRVSRDSIEFMATAGPCYYDNYAVHLFEMIVSMMGVGARRIKSLSSNQGRLLVTEYADGRQASMLQMDHAPF</sequence>
<keyword evidence="2" id="KW-1185">Reference proteome</keyword>
<protein>
    <recommendedName>
        <fullName evidence="3">Gfo/Idh/MocA-like oxidoreductase C-terminal domain-containing protein</fullName>
    </recommendedName>
</protein>
<evidence type="ECO:0000313" key="2">
    <source>
        <dbReference type="Proteomes" id="UP001493487"/>
    </source>
</evidence>
<comment type="caution">
    <text evidence="1">The sequence shown here is derived from an EMBL/GenBank/DDBJ whole genome shotgun (WGS) entry which is preliminary data.</text>
</comment>
<evidence type="ECO:0000313" key="1">
    <source>
        <dbReference type="EMBL" id="MEQ4483574.1"/>
    </source>
</evidence>
<dbReference type="Proteomes" id="UP001493487">
    <property type="component" value="Unassembled WGS sequence"/>
</dbReference>